<dbReference type="GO" id="GO:0008422">
    <property type="term" value="F:beta-glucosidase activity"/>
    <property type="evidence" value="ECO:0007669"/>
    <property type="project" value="TreeGrafter"/>
</dbReference>
<dbReference type="PANTHER" id="PTHR10353">
    <property type="entry name" value="GLYCOSYL HYDROLASE"/>
    <property type="match status" value="1"/>
</dbReference>
<evidence type="ECO:0000256" key="3">
    <source>
        <dbReference type="ARBA" id="ARBA00023295"/>
    </source>
</evidence>
<dbReference type="GO" id="GO:0016052">
    <property type="term" value="P:carbohydrate catabolic process"/>
    <property type="evidence" value="ECO:0007669"/>
    <property type="project" value="TreeGrafter"/>
</dbReference>
<feature type="region of interest" description="Disordered" evidence="5">
    <location>
        <begin position="56"/>
        <end position="84"/>
    </location>
</feature>
<keyword evidence="3" id="KW-0326">Glycosidase</keyword>
<comment type="caution">
    <text evidence="6">The sequence shown here is derived from an EMBL/GenBank/DDBJ whole genome shotgun (WGS) entry which is preliminary data.</text>
</comment>
<proteinExistence type="inferred from homology"/>
<dbReference type="InterPro" id="IPR001360">
    <property type="entry name" value="Glyco_hydro_1"/>
</dbReference>
<dbReference type="PROSITE" id="PS51257">
    <property type="entry name" value="PROKAR_LIPOPROTEIN"/>
    <property type="match status" value="1"/>
</dbReference>
<dbReference type="SUPFAM" id="SSF51445">
    <property type="entry name" value="(Trans)glycosidases"/>
    <property type="match status" value="1"/>
</dbReference>
<reference evidence="6 7" key="1">
    <citation type="submission" date="2018-05" db="EMBL/GenBank/DDBJ databases">
        <title>Reference genomes for bee gut microbiota database.</title>
        <authorList>
            <person name="Ellegaard K.M."/>
        </authorList>
    </citation>
    <scope>NUCLEOTIDE SEQUENCE [LARGE SCALE GENOMIC DNA]</scope>
    <source>
        <strain evidence="6 7">ESL0200</strain>
    </source>
</reference>
<evidence type="ECO:0000313" key="6">
    <source>
        <dbReference type="EMBL" id="PXY85729.1"/>
    </source>
</evidence>
<dbReference type="InterPro" id="IPR010982">
    <property type="entry name" value="Lambda_DNA-bd_dom_sf"/>
</dbReference>
<gene>
    <name evidence="6" type="ORF">DKK75_00705</name>
</gene>
<dbReference type="PANTHER" id="PTHR10353:SF36">
    <property type="entry name" value="LP05116P"/>
    <property type="match status" value="1"/>
</dbReference>
<dbReference type="Gene3D" id="1.10.260.40">
    <property type="entry name" value="lambda repressor-like DNA-binding domains"/>
    <property type="match status" value="1"/>
</dbReference>
<dbReference type="GO" id="GO:0003677">
    <property type="term" value="F:DNA binding"/>
    <property type="evidence" value="ECO:0007669"/>
    <property type="project" value="InterPro"/>
</dbReference>
<dbReference type="PRINTS" id="PR00131">
    <property type="entry name" value="GLHYDRLASE1"/>
</dbReference>
<evidence type="ECO:0000256" key="1">
    <source>
        <dbReference type="ARBA" id="ARBA00010838"/>
    </source>
</evidence>
<name>A0A318MC12_9BIFI</name>
<organism evidence="6 7">
    <name type="scientific">Bifidobacterium asteroides</name>
    <dbReference type="NCBI Taxonomy" id="1684"/>
    <lineage>
        <taxon>Bacteria</taxon>
        <taxon>Bacillati</taxon>
        <taxon>Actinomycetota</taxon>
        <taxon>Actinomycetes</taxon>
        <taxon>Bifidobacteriales</taxon>
        <taxon>Bifidobacteriaceae</taxon>
        <taxon>Bifidobacterium</taxon>
    </lineage>
</organism>
<dbReference type="Proteomes" id="UP000247744">
    <property type="component" value="Unassembled WGS sequence"/>
</dbReference>
<dbReference type="Pfam" id="PF00232">
    <property type="entry name" value="Glyco_hydro_1"/>
    <property type="match status" value="2"/>
</dbReference>
<dbReference type="GO" id="GO:0005829">
    <property type="term" value="C:cytosol"/>
    <property type="evidence" value="ECO:0007669"/>
    <property type="project" value="TreeGrafter"/>
</dbReference>
<dbReference type="EMBL" id="QGLL01000001">
    <property type="protein sequence ID" value="PXY85729.1"/>
    <property type="molecule type" value="Genomic_DNA"/>
</dbReference>
<comment type="similarity">
    <text evidence="1 4">Belongs to the glycosyl hydrolase 1 family.</text>
</comment>
<sequence length="489" mass="54635">MRMRRVRVHSMAEEAGVSIATMSCACWQPSRVRESTRLKVSEASKRLNDMLSASVRNLARGRPAPPSGKYEQTGSSGGSPAGSAHQIEQGRYIHMPTPTYTFPQDFLWGAATAAHQIEGNNVNADWWEREHRPDSDLSEPSGDADDSYNRYAEDISLLAGSGLNTYRFSVEWARVEPEEGFFSQAQLLHYRAMIEACLQDGVTPMVTLNHMTLPRWLARRGGWRDPASTDLFGRYVEHLIPILEGVTWVCTINEPNMVALTQGGQEGNDMAAASLPTPDPVISESLVKAHRKARAVLSLLPGIKSGWTIACQDFQALPGCEQDMEEYRYPREDFFTQAARGDDFIGVQAYLRTFIGHDGPRPVPEDVEKTLTGWEYYPDALGESVRHTWRIAEHTPIVVTENGIATADDSRRVDYAFDALAGLHQAMDEGVRVEGYLHWSLLDNYEWGSYKPTFGLVSVDRETFERHPRPSLAWLGQVARSGILAHPRG</sequence>
<dbReference type="OrthoDB" id="9765195at2"/>
<evidence type="ECO:0000256" key="2">
    <source>
        <dbReference type="ARBA" id="ARBA00022801"/>
    </source>
</evidence>
<dbReference type="SUPFAM" id="SSF47413">
    <property type="entry name" value="lambda repressor-like DNA-binding domains"/>
    <property type="match status" value="1"/>
</dbReference>
<protein>
    <submittedName>
        <fullName evidence="6">Beta-glucosidase</fullName>
    </submittedName>
</protein>
<evidence type="ECO:0000313" key="7">
    <source>
        <dbReference type="Proteomes" id="UP000247744"/>
    </source>
</evidence>
<keyword evidence="2" id="KW-0378">Hydrolase</keyword>
<evidence type="ECO:0000256" key="4">
    <source>
        <dbReference type="RuleBase" id="RU003690"/>
    </source>
</evidence>
<accession>A0A318MC12</accession>
<dbReference type="AlphaFoldDB" id="A0A318MC12"/>
<evidence type="ECO:0000256" key="5">
    <source>
        <dbReference type="SAM" id="MobiDB-lite"/>
    </source>
</evidence>
<dbReference type="Gene3D" id="3.20.20.80">
    <property type="entry name" value="Glycosidases"/>
    <property type="match status" value="2"/>
</dbReference>
<dbReference type="InterPro" id="IPR017853">
    <property type="entry name" value="GH"/>
</dbReference>